<dbReference type="RefSeq" id="WP_246953126.1">
    <property type="nucleotide sequence ID" value="NZ_JALKII010000009.1"/>
</dbReference>
<name>A0ABT0E9Y6_9GAMM</name>
<comment type="caution">
    <text evidence="2">The sequence shown here is derived from an EMBL/GenBank/DDBJ whole genome shotgun (WGS) entry which is preliminary data.</text>
</comment>
<evidence type="ECO:0000313" key="3">
    <source>
        <dbReference type="Proteomes" id="UP001165524"/>
    </source>
</evidence>
<sequence>MDTVNEMLKCRGCRTISFRRVIRDYESAYPVDERNDEWHVPEDVTNYPSILEGHKELGDIWEVPAIVRDIYTQSVQAIKEQSNTLAGIGLRATIEAICNDQSIKGRTLEKRIDALAKGGLISQKDAERLHAIRFLGNDAAHEIKRADAANLLIALRIIDHLLVTIYILDNEANGRLDTIIKTFDQFEALLDKKLPELSPGDEVPLAKIFGRDVRRFHGYLSAHEAELLSRISNGSYSKLAVGKVAKYAGSREQLQHFIVV</sequence>
<accession>A0ABT0E9Y6</accession>
<protein>
    <submittedName>
        <fullName evidence="2">DUF4145 domain-containing protein</fullName>
    </submittedName>
</protein>
<proteinExistence type="predicted"/>
<keyword evidence="3" id="KW-1185">Reference proteome</keyword>
<gene>
    <name evidence="2" type="ORF">MU846_12195</name>
</gene>
<evidence type="ECO:0000259" key="1">
    <source>
        <dbReference type="Pfam" id="PF13643"/>
    </source>
</evidence>
<reference evidence="2" key="1">
    <citation type="submission" date="2022-04" db="EMBL/GenBank/DDBJ databases">
        <title>Alcanivorax sp. CY1518 draft genome sequence.</title>
        <authorList>
            <person name="Zhao G."/>
            <person name="An M."/>
        </authorList>
    </citation>
    <scope>NUCLEOTIDE SEQUENCE</scope>
    <source>
        <strain evidence="2">CY1518</strain>
    </source>
</reference>
<organism evidence="2 3">
    <name type="scientific">Alcanivorax quisquiliarum</name>
    <dbReference type="NCBI Taxonomy" id="2933565"/>
    <lineage>
        <taxon>Bacteria</taxon>
        <taxon>Pseudomonadati</taxon>
        <taxon>Pseudomonadota</taxon>
        <taxon>Gammaproteobacteria</taxon>
        <taxon>Oceanospirillales</taxon>
        <taxon>Alcanivoracaceae</taxon>
        <taxon>Alcanivorax</taxon>
    </lineage>
</organism>
<feature type="domain" description="DUF4145" evidence="1">
    <location>
        <begin position="76"/>
        <end position="155"/>
    </location>
</feature>
<dbReference type="EMBL" id="JALKII010000009">
    <property type="protein sequence ID" value="MCK0538469.1"/>
    <property type="molecule type" value="Genomic_DNA"/>
</dbReference>
<dbReference type="Proteomes" id="UP001165524">
    <property type="component" value="Unassembled WGS sequence"/>
</dbReference>
<dbReference type="Pfam" id="PF13643">
    <property type="entry name" value="DUF4145"/>
    <property type="match status" value="1"/>
</dbReference>
<evidence type="ECO:0000313" key="2">
    <source>
        <dbReference type="EMBL" id="MCK0538469.1"/>
    </source>
</evidence>
<dbReference type="InterPro" id="IPR025285">
    <property type="entry name" value="DUF4145"/>
</dbReference>